<evidence type="ECO:0000256" key="1">
    <source>
        <dbReference type="SAM" id="MobiDB-lite"/>
    </source>
</evidence>
<evidence type="ECO:0000313" key="2">
    <source>
        <dbReference type="EMBL" id="KAI5428338.1"/>
    </source>
</evidence>
<dbReference type="AlphaFoldDB" id="A0A9D4XVL7"/>
<dbReference type="PANTHER" id="PTHR32108">
    <property type="entry name" value="DNA-DIRECTED RNA POLYMERASE SUBUNIT ALPHA"/>
    <property type="match status" value="1"/>
</dbReference>
<evidence type="ECO:0000313" key="3">
    <source>
        <dbReference type="Proteomes" id="UP001058974"/>
    </source>
</evidence>
<dbReference type="Proteomes" id="UP001058974">
    <property type="component" value="Chromosome 3"/>
</dbReference>
<protein>
    <submittedName>
        <fullName evidence="2">Uncharacterized protein</fullName>
    </submittedName>
</protein>
<name>A0A9D4XVL7_PEA</name>
<feature type="compositionally biased region" description="Basic and acidic residues" evidence="1">
    <location>
        <begin position="30"/>
        <end position="42"/>
    </location>
</feature>
<dbReference type="Gramene" id="Psat03G0336500-T1">
    <property type="protein sequence ID" value="KAI5428338.1"/>
    <property type="gene ID" value="KIW84_033365"/>
</dbReference>
<dbReference type="EMBL" id="JAMSHJ010000003">
    <property type="protein sequence ID" value="KAI5428338.1"/>
    <property type="molecule type" value="Genomic_DNA"/>
</dbReference>
<sequence length="224" mass="25752">MTKIFLKTLSSFYYERMIARSMGMRLEEGAREGRLSKEEASTSKKYGGSFSKRKEGEANSVSVGRQRRPHVRKIPIQQQQHQQPQQRTNYNNNNHHQKNFERKKVSFDPIPMMYAELYPSLVLKNLIKPRNPPQIPEPLPWWFKPDLYCAFPQGSPGHDIENCYQLKYEVQNLVKSGMVSFEDRAPNVKANSLPAHGNASINMVDGCPGNFRVFDVISRIPLGV</sequence>
<keyword evidence="3" id="KW-1185">Reference proteome</keyword>
<organism evidence="2 3">
    <name type="scientific">Pisum sativum</name>
    <name type="common">Garden pea</name>
    <name type="synonym">Lathyrus oleraceus</name>
    <dbReference type="NCBI Taxonomy" id="3888"/>
    <lineage>
        <taxon>Eukaryota</taxon>
        <taxon>Viridiplantae</taxon>
        <taxon>Streptophyta</taxon>
        <taxon>Embryophyta</taxon>
        <taxon>Tracheophyta</taxon>
        <taxon>Spermatophyta</taxon>
        <taxon>Magnoliopsida</taxon>
        <taxon>eudicotyledons</taxon>
        <taxon>Gunneridae</taxon>
        <taxon>Pentapetalae</taxon>
        <taxon>rosids</taxon>
        <taxon>fabids</taxon>
        <taxon>Fabales</taxon>
        <taxon>Fabaceae</taxon>
        <taxon>Papilionoideae</taxon>
        <taxon>50 kb inversion clade</taxon>
        <taxon>NPAAA clade</taxon>
        <taxon>Hologalegina</taxon>
        <taxon>IRL clade</taxon>
        <taxon>Fabeae</taxon>
        <taxon>Lathyrus</taxon>
    </lineage>
</organism>
<gene>
    <name evidence="2" type="ORF">KIW84_033365</name>
</gene>
<proteinExistence type="predicted"/>
<feature type="region of interest" description="Disordered" evidence="1">
    <location>
        <begin position="30"/>
        <end position="96"/>
    </location>
</feature>
<accession>A0A9D4XVL7</accession>
<feature type="compositionally biased region" description="Low complexity" evidence="1">
    <location>
        <begin position="74"/>
        <end position="94"/>
    </location>
</feature>
<reference evidence="2 3" key="1">
    <citation type="journal article" date="2022" name="Nat. Genet.">
        <title>Improved pea reference genome and pan-genome highlight genomic features and evolutionary characteristics.</title>
        <authorList>
            <person name="Yang T."/>
            <person name="Liu R."/>
            <person name="Luo Y."/>
            <person name="Hu S."/>
            <person name="Wang D."/>
            <person name="Wang C."/>
            <person name="Pandey M.K."/>
            <person name="Ge S."/>
            <person name="Xu Q."/>
            <person name="Li N."/>
            <person name="Li G."/>
            <person name="Huang Y."/>
            <person name="Saxena R.K."/>
            <person name="Ji Y."/>
            <person name="Li M."/>
            <person name="Yan X."/>
            <person name="He Y."/>
            <person name="Liu Y."/>
            <person name="Wang X."/>
            <person name="Xiang C."/>
            <person name="Varshney R.K."/>
            <person name="Ding H."/>
            <person name="Gao S."/>
            <person name="Zong X."/>
        </authorList>
    </citation>
    <scope>NUCLEOTIDE SEQUENCE [LARGE SCALE GENOMIC DNA]</scope>
    <source>
        <strain evidence="2 3">cv. Zhongwan 6</strain>
    </source>
</reference>
<comment type="caution">
    <text evidence="2">The sequence shown here is derived from an EMBL/GenBank/DDBJ whole genome shotgun (WGS) entry which is preliminary data.</text>
</comment>